<evidence type="ECO:0000256" key="1">
    <source>
        <dbReference type="SAM" id="MobiDB-lite"/>
    </source>
</evidence>
<protein>
    <submittedName>
        <fullName evidence="3">Uncharacterized protein</fullName>
    </submittedName>
</protein>
<dbReference type="AlphaFoldDB" id="A0A8H5G6U2"/>
<keyword evidence="2" id="KW-1133">Transmembrane helix</keyword>
<reference evidence="3 4" key="1">
    <citation type="journal article" date="2020" name="ISME J.">
        <title>Uncovering the hidden diversity of litter-decomposition mechanisms in mushroom-forming fungi.</title>
        <authorList>
            <person name="Floudas D."/>
            <person name="Bentzer J."/>
            <person name="Ahren D."/>
            <person name="Johansson T."/>
            <person name="Persson P."/>
            <person name="Tunlid A."/>
        </authorList>
    </citation>
    <scope>NUCLEOTIDE SEQUENCE [LARGE SCALE GENOMIC DNA]</scope>
    <source>
        <strain evidence="3 4">CBS 146.42</strain>
    </source>
</reference>
<keyword evidence="4" id="KW-1185">Reference proteome</keyword>
<evidence type="ECO:0000313" key="4">
    <source>
        <dbReference type="Proteomes" id="UP000559027"/>
    </source>
</evidence>
<dbReference type="EMBL" id="JAACJO010000004">
    <property type="protein sequence ID" value="KAF5359474.1"/>
    <property type="molecule type" value="Genomic_DNA"/>
</dbReference>
<feature type="compositionally biased region" description="Polar residues" evidence="1">
    <location>
        <begin position="305"/>
        <end position="314"/>
    </location>
</feature>
<feature type="compositionally biased region" description="Basic and acidic residues" evidence="1">
    <location>
        <begin position="1"/>
        <end position="10"/>
    </location>
</feature>
<feature type="transmembrane region" description="Helical" evidence="2">
    <location>
        <begin position="164"/>
        <end position="182"/>
    </location>
</feature>
<feature type="region of interest" description="Disordered" evidence="1">
    <location>
        <begin position="1"/>
        <end position="28"/>
    </location>
</feature>
<organism evidence="3 4">
    <name type="scientific">Leucocoprinus leucothites</name>
    <dbReference type="NCBI Taxonomy" id="201217"/>
    <lineage>
        <taxon>Eukaryota</taxon>
        <taxon>Fungi</taxon>
        <taxon>Dikarya</taxon>
        <taxon>Basidiomycota</taxon>
        <taxon>Agaricomycotina</taxon>
        <taxon>Agaricomycetes</taxon>
        <taxon>Agaricomycetidae</taxon>
        <taxon>Agaricales</taxon>
        <taxon>Agaricineae</taxon>
        <taxon>Agaricaceae</taxon>
        <taxon>Leucocoprinus</taxon>
    </lineage>
</organism>
<feature type="compositionally biased region" description="Polar residues" evidence="1">
    <location>
        <begin position="11"/>
        <end position="28"/>
    </location>
</feature>
<evidence type="ECO:0000256" key="2">
    <source>
        <dbReference type="SAM" id="Phobius"/>
    </source>
</evidence>
<feature type="compositionally biased region" description="Low complexity" evidence="1">
    <location>
        <begin position="338"/>
        <end position="354"/>
    </location>
</feature>
<dbReference type="OrthoDB" id="10466426at2759"/>
<feature type="transmembrane region" description="Helical" evidence="2">
    <location>
        <begin position="102"/>
        <end position="124"/>
    </location>
</feature>
<evidence type="ECO:0000313" key="3">
    <source>
        <dbReference type="EMBL" id="KAF5359474.1"/>
    </source>
</evidence>
<keyword evidence="2" id="KW-0812">Transmembrane</keyword>
<sequence length="646" mass="69466">MQGAARRDSSSESIMPSNSDDNWDGKSSISAQTPLIAETSMAPEKQDQGRNIVRGLKRRHLLRCATFFVLEAAYIAFSAVLLKHSLPLPRYVTHFDASSIKSGLTTLSILWHTAAGVFASDILADSFSREWSVNPKSPTDRVSTITSGILDRASHLIRTKSTRTFKFTVFVSVLLFALLRLGPSTIIVSNGFEYRSVAIGYETQPNWVIPRPAYNAAQTGALEYPSDLINFRHSCQWQTPVFNSTAKQVAVGGEIFEFGGFANVSSQTNTTLGTSVSFLIQLNNNSTKSALLIFGGNSTFPLRSVDNATTSQGANRRRDPQSISSSPVSGWDNSVLNSSDTTGSDSLTTSALRNSPNSVFSSSPFFGAIGGSPGGIVFTPSSGEIPSRNTINLDGLPTSYDLTLYNFSTSRFKTPDSDNSNLVFQSPLVVALLCDAKPMLSTGRIRLASNNLTVQSYELDTGRVGNLNQGDIPAYFSTALAGINDEIIMVPSEDAGKSSYVPLIVDFGPLAAVLLLPPIDISAWVNASLPPLPLDDIGRRMDAFVLSVSKVQQVEGVGNVGDTFLTNGSQIGEVPAVVMRPDQVLSSNPVYLGLTTALALMISVASAILAILIERQGRPPFDLKHILSLLHKSTHVSEKDDSHFVL</sequence>
<feature type="transmembrane region" description="Helical" evidence="2">
    <location>
        <begin position="60"/>
        <end position="82"/>
    </location>
</feature>
<feature type="compositionally biased region" description="Polar residues" evidence="1">
    <location>
        <begin position="321"/>
        <end position="337"/>
    </location>
</feature>
<dbReference type="Proteomes" id="UP000559027">
    <property type="component" value="Unassembled WGS sequence"/>
</dbReference>
<proteinExistence type="predicted"/>
<keyword evidence="2" id="KW-0472">Membrane</keyword>
<feature type="region of interest" description="Disordered" evidence="1">
    <location>
        <begin position="305"/>
        <end position="354"/>
    </location>
</feature>
<gene>
    <name evidence="3" type="ORF">D9756_003552</name>
</gene>
<comment type="caution">
    <text evidence="3">The sequence shown here is derived from an EMBL/GenBank/DDBJ whole genome shotgun (WGS) entry which is preliminary data.</text>
</comment>
<accession>A0A8H5G6U2</accession>
<name>A0A8H5G6U2_9AGAR</name>
<feature type="transmembrane region" description="Helical" evidence="2">
    <location>
        <begin position="590"/>
        <end position="613"/>
    </location>
</feature>